<feature type="region of interest" description="Disordered" evidence="3">
    <location>
        <begin position="794"/>
        <end position="831"/>
    </location>
</feature>
<dbReference type="SUPFAM" id="SSF54665">
    <property type="entry name" value="CO dehydrogenase molybdoprotein N-domain-like"/>
    <property type="match status" value="1"/>
</dbReference>
<proteinExistence type="predicted"/>
<evidence type="ECO:0000256" key="1">
    <source>
        <dbReference type="ARBA" id="ARBA00022505"/>
    </source>
</evidence>
<dbReference type="Gene3D" id="3.90.1170.50">
    <property type="entry name" value="Aldehyde oxidase/xanthine dehydrogenase, a/b hammerhead"/>
    <property type="match status" value="1"/>
</dbReference>
<dbReference type="InterPro" id="IPR008274">
    <property type="entry name" value="AldOxase/xan_DH_MoCoBD1"/>
</dbReference>
<keyword evidence="6" id="KW-1185">Reference proteome</keyword>
<evidence type="ECO:0000259" key="4">
    <source>
        <dbReference type="SMART" id="SM01008"/>
    </source>
</evidence>
<dbReference type="RefSeq" id="WP_188721063.1">
    <property type="nucleotide sequence ID" value="NZ_BMIF01000006.1"/>
</dbReference>
<dbReference type="Pfam" id="PF01315">
    <property type="entry name" value="Ald_Xan_dh_C"/>
    <property type="match status" value="1"/>
</dbReference>
<keyword evidence="1" id="KW-0500">Molybdenum</keyword>
<evidence type="ECO:0000313" key="6">
    <source>
        <dbReference type="Proteomes" id="UP000636264"/>
    </source>
</evidence>
<dbReference type="InterPro" id="IPR037165">
    <property type="entry name" value="AldOxase/xan_DH_Mopterin-bd_sf"/>
</dbReference>
<accession>A0A916RRV4</accession>
<dbReference type="Proteomes" id="UP000636264">
    <property type="component" value="Unassembled WGS sequence"/>
</dbReference>
<dbReference type="InterPro" id="IPR010419">
    <property type="entry name" value="CO_DH_gsu"/>
</dbReference>
<dbReference type="Pfam" id="PF02738">
    <property type="entry name" value="MoCoBD_1"/>
    <property type="match status" value="1"/>
</dbReference>
<dbReference type="InterPro" id="IPR023393">
    <property type="entry name" value="START-like_dom_sf"/>
</dbReference>
<sequence length="989" mass="105205">MKSLGAAGGLIGRPVERIEDAGLLTGRGRYIDDLPVRRDTAHLAILRSPHAHAEVRAISTAAALALPGVFAVLTGEDVARLTRSMTVGVKANVECWPIARDRVRYVGEPVALVVAENRYVAEDALDLIEVEYETLTAVVDPEKALAADAPVLHPSLGTNLINERSFGYGDPEAAFATAAHRISIRIAYPRNSCTPIETYGVIAEYDPAEDAYDVTANFQGPFSIHAVIARALNVPGNRMRLRTPPDSGGSFGIKQGVFPYVILAAVAARVAGRPVKWIEDRLEHLTASVSATNRVTTLEAAVTPEGQITALNWDQLEDCGAHLRAPEPATLYRMHGNMTGAYAIRNVAIRNRVVLTNKTPTGLNRGFGGPQIYFALERLVHKIADELRLDPLDVIRRNLVPGDAFPYRTATGGLLDSGDYQTAIDRACAEGGLETLRQRRAIARAEGRLYGIGFAAVVEPSVSNMGYITTVLSPDERKKAGPKNGAQSVATIAIDPLGSVTVKVASVPQGQGHRTVLAQVVAERLGLSMEAVRVNTELDTSRDAWSIASGNYASRFAAAVAGAASLAAGRIRERLAAIAATQLNITSENVDFRDGKVLDRNNPDNALSFARVAASSHWAPGTLPDGTDQTIHETVFWTPEQLEAPTATDGINSSLCHGFIFDICGVEIDRTTGQVRIDHYVTMHDCGRILHPGMVEGQVRGGFAQAVGAALYEEYAYGGDGSFLTGTLADYLIPTVMETPEPLVLHHETPSPFTPLGAKGVGEGNCMSTPVCIANAVADALGIEDVQLPLSPSRITGWRHGEERPPSKPLDAKPAATGASGERMLTGSGSAEVSATREAVWAMLLDPNTLKAIIPGAHEVRKVSDTHFRAEVTLGIGPVKGRYRADIRLSDMVEPEAVTLAGGTEGALGSGRGTGRVTLTETTNGTRIDYRYEAAIGGKVASVGGRLLDGAARVVIGQFFQALARHAGGAPSLANGLIQRLMAPFRRRG</sequence>
<dbReference type="SUPFAM" id="SSF56003">
    <property type="entry name" value="Molybdenum cofactor-binding domain"/>
    <property type="match status" value="1"/>
</dbReference>
<reference evidence="5" key="1">
    <citation type="journal article" date="2014" name="Int. J. Syst. Evol. Microbiol.">
        <title>Complete genome sequence of Corynebacterium casei LMG S-19264T (=DSM 44701T), isolated from a smear-ripened cheese.</title>
        <authorList>
            <consortium name="US DOE Joint Genome Institute (JGI-PGF)"/>
            <person name="Walter F."/>
            <person name="Albersmeier A."/>
            <person name="Kalinowski J."/>
            <person name="Ruckert C."/>
        </authorList>
    </citation>
    <scope>NUCLEOTIDE SEQUENCE</scope>
    <source>
        <strain evidence="5">CGMCC 1.15320</strain>
    </source>
</reference>
<organism evidence="5 6">
    <name type="scientific">Nitratireductor aestuarii</name>
    <dbReference type="NCBI Taxonomy" id="1735103"/>
    <lineage>
        <taxon>Bacteria</taxon>
        <taxon>Pseudomonadati</taxon>
        <taxon>Pseudomonadota</taxon>
        <taxon>Alphaproteobacteria</taxon>
        <taxon>Hyphomicrobiales</taxon>
        <taxon>Phyllobacteriaceae</taxon>
        <taxon>Nitratireductor</taxon>
    </lineage>
</organism>
<dbReference type="GO" id="GO:0005506">
    <property type="term" value="F:iron ion binding"/>
    <property type="evidence" value="ECO:0007669"/>
    <property type="project" value="InterPro"/>
</dbReference>
<protein>
    <submittedName>
        <fullName evidence="5">Carbon monoxide dehydrogenase</fullName>
    </submittedName>
</protein>
<dbReference type="Gene3D" id="3.30.365.10">
    <property type="entry name" value="Aldehyde oxidase/xanthine dehydrogenase, molybdopterin binding domain"/>
    <property type="match status" value="4"/>
</dbReference>
<dbReference type="PANTHER" id="PTHR11908">
    <property type="entry name" value="XANTHINE DEHYDROGENASE"/>
    <property type="match status" value="1"/>
</dbReference>
<evidence type="ECO:0000256" key="2">
    <source>
        <dbReference type="ARBA" id="ARBA00023002"/>
    </source>
</evidence>
<dbReference type="Pfam" id="PF20256">
    <property type="entry name" value="MoCoBD_2"/>
    <property type="match status" value="1"/>
</dbReference>
<dbReference type="CDD" id="cd05018">
    <property type="entry name" value="CoxG"/>
    <property type="match status" value="1"/>
</dbReference>
<name>A0A916RRV4_9HYPH</name>
<reference evidence="5" key="2">
    <citation type="submission" date="2020-09" db="EMBL/GenBank/DDBJ databases">
        <authorList>
            <person name="Sun Q."/>
            <person name="Zhou Y."/>
        </authorList>
    </citation>
    <scope>NUCLEOTIDE SEQUENCE</scope>
    <source>
        <strain evidence="5">CGMCC 1.15320</strain>
    </source>
</reference>
<comment type="caution">
    <text evidence="5">The sequence shown here is derived from an EMBL/GenBank/DDBJ whole genome shotgun (WGS) entry which is preliminary data.</text>
</comment>
<dbReference type="InterPro" id="IPR016208">
    <property type="entry name" value="Ald_Oxase/xanthine_DH-like"/>
</dbReference>
<dbReference type="PANTHER" id="PTHR11908:SF132">
    <property type="entry name" value="ALDEHYDE OXIDASE 1-RELATED"/>
    <property type="match status" value="1"/>
</dbReference>
<keyword evidence="2" id="KW-0560">Oxidoreductase</keyword>
<dbReference type="InterPro" id="IPR046867">
    <property type="entry name" value="AldOxase/xan_DH_MoCoBD2"/>
</dbReference>
<dbReference type="EMBL" id="BMIF01000006">
    <property type="protein sequence ID" value="GGA67246.1"/>
    <property type="molecule type" value="Genomic_DNA"/>
</dbReference>
<gene>
    <name evidence="5" type="primary">cutL</name>
    <name evidence="5" type="ORF">GCM10011385_21410</name>
</gene>
<evidence type="ECO:0000256" key="3">
    <source>
        <dbReference type="SAM" id="MobiDB-lite"/>
    </source>
</evidence>
<dbReference type="Pfam" id="PF06240">
    <property type="entry name" value="COXG"/>
    <property type="match status" value="1"/>
</dbReference>
<dbReference type="InterPro" id="IPR036856">
    <property type="entry name" value="Ald_Oxase/Xan_DH_a/b_sf"/>
</dbReference>
<dbReference type="AlphaFoldDB" id="A0A916RRV4"/>
<dbReference type="SMART" id="SM01008">
    <property type="entry name" value="Ald_Xan_dh_C"/>
    <property type="match status" value="1"/>
</dbReference>
<feature type="domain" description="Aldehyde oxidase/xanthine dehydrogenase a/b hammerhead" evidence="4">
    <location>
        <begin position="25"/>
        <end position="136"/>
    </location>
</feature>
<dbReference type="GO" id="GO:0016491">
    <property type="term" value="F:oxidoreductase activity"/>
    <property type="evidence" value="ECO:0007669"/>
    <property type="project" value="UniProtKB-KW"/>
</dbReference>
<dbReference type="Gene3D" id="3.30.530.20">
    <property type="match status" value="1"/>
</dbReference>
<dbReference type="InterPro" id="IPR000674">
    <property type="entry name" value="Ald_Oxase/Xan_DH_a/b"/>
</dbReference>
<evidence type="ECO:0000313" key="5">
    <source>
        <dbReference type="EMBL" id="GGA67246.1"/>
    </source>
</evidence>
<dbReference type="SUPFAM" id="SSF55961">
    <property type="entry name" value="Bet v1-like"/>
    <property type="match status" value="1"/>
</dbReference>